<feature type="transmembrane region" description="Helical" evidence="14">
    <location>
        <begin position="12"/>
        <end position="35"/>
    </location>
</feature>
<keyword evidence="8" id="KW-0547">Nucleotide-binding</keyword>
<keyword evidence="7 14" id="KW-0812">Transmembrane</keyword>
<dbReference type="InterPro" id="IPR050398">
    <property type="entry name" value="HssS/ArlS-like"/>
</dbReference>
<dbReference type="EMBL" id="JAGIKZ010000008">
    <property type="protein sequence ID" value="MBP2241210.1"/>
    <property type="molecule type" value="Genomic_DNA"/>
</dbReference>
<keyword evidence="11 14" id="KW-1133">Transmembrane helix</keyword>
<dbReference type="InterPro" id="IPR003660">
    <property type="entry name" value="HAMP_dom"/>
</dbReference>
<feature type="domain" description="Histidine kinase" evidence="15">
    <location>
        <begin position="249"/>
        <end position="464"/>
    </location>
</feature>
<dbReference type="InterPro" id="IPR036890">
    <property type="entry name" value="HATPase_C_sf"/>
</dbReference>
<dbReference type="PROSITE" id="PS50109">
    <property type="entry name" value="HIS_KIN"/>
    <property type="match status" value="1"/>
</dbReference>
<evidence type="ECO:0000256" key="6">
    <source>
        <dbReference type="ARBA" id="ARBA00022679"/>
    </source>
</evidence>
<evidence type="ECO:0000256" key="13">
    <source>
        <dbReference type="ARBA" id="ARBA00023136"/>
    </source>
</evidence>
<evidence type="ECO:0000256" key="1">
    <source>
        <dbReference type="ARBA" id="ARBA00000085"/>
    </source>
</evidence>
<evidence type="ECO:0000256" key="12">
    <source>
        <dbReference type="ARBA" id="ARBA00023012"/>
    </source>
</evidence>
<keyword evidence="4" id="KW-1003">Cell membrane</keyword>
<dbReference type="SMART" id="SM00388">
    <property type="entry name" value="HisKA"/>
    <property type="match status" value="1"/>
</dbReference>
<accession>A0ABS4RE81</accession>
<dbReference type="CDD" id="cd00082">
    <property type="entry name" value="HisKA"/>
    <property type="match status" value="1"/>
</dbReference>
<name>A0ABS4RE81_9BACI</name>
<keyword evidence="18" id="KW-1185">Reference proteome</keyword>
<evidence type="ECO:0000256" key="9">
    <source>
        <dbReference type="ARBA" id="ARBA00022777"/>
    </source>
</evidence>
<dbReference type="PRINTS" id="PR00344">
    <property type="entry name" value="BCTRLSENSOR"/>
</dbReference>
<evidence type="ECO:0000256" key="5">
    <source>
        <dbReference type="ARBA" id="ARBA00022553"/>
    </source>
</evidence>
<reference evidence="17 18" key="1">
    <citation type="submission" date="2021-03" db="EMBL/GenBank/DDBJ databases">
        <title>Genomic Encyclopedia of Type Strains, Phase IV (KMG-IV): sequencing the most valuable type-strain genomes for metagenomic binning, comparative biology and taxonomic classification.</title>
        <authorList>
            <person name="Goeker M."/>
        </authorList>
    </citation>
    <scope>NUCLEOTIDE SEQUENCE [LARGE SCALE GENOMIC DNA]</scope>
    <source>
        <strain evidence="17 18">DSM 26675</strain>
    </source>
</reference>
<gene>
    <name evidence="17" type="ORF">J2Z40_001772</name>
</gene>
<dbReference type="InterPro" id="IPR036097">
    <property type="entry name" value="HisK_dim/P_sf"/>
</dbReference>
<feature type="domain" description="HAMP" evidence="16">
    <location>
        <begin position="189"/>
        <end position="241"/>
    </location>
</feature>
<dbReference type="SUPFAM" id="SSF158472">
    <property type="entry name" value="HAMP domain-like"/>
    <property type="match status" value="1"/>
</dbReference>
<evidence type="ECO:0000313" key="17">
    <source>
        <dbReference type="EMBL" id="MBP2241210.1"/>
    </source>
</evidence>
<proteinExistence type="predicted"/>
<dbReference type="SMART" id="SM00304">
    <property type="entry name" value="HAMP"/>
    <property type="match status" value="1"/>
</dbReference>
<evidence type="ECO:0000256" key="10">
    <source>
        <dbReference type="ARBA" id="ARBA00022840"/>
    </source>
</evidence>
<dbReference type="Pfam" id="PF02518">
    <property type="entry name" value="HATPase_c"/>
    <property type="match status" value="1"/>
</dbReference>
<dbReference type="Pfam" id="PF00672">
    <property type="entry name" value="HAMP"/>
    <property type="match status" value="1"/>
</dbReference>
<evidence type="ECO:0000256" key="8">
    <source>
        <dbReference type="ARBA" id="ARBA00022741"/>
    </source>
</evidence>
<dbReference type="EC" id="2.7.13.3" evidence="3"/>
<evidence type="ECO:0000256" key="2">
    <source>
        <dbReference type="ARBA" id="ARBA00004651"/>
    </source>
</evidence>
<feature type="transmembrane region" description="Helical" evidence="14">
    <location>
        <begin position="166"/>
        <end position="188"/>
    </location>
</feature>
<organism evidence="17 18">
    <name type="scientific">Cytobacillus eiseniae</name>
    <dbReference type="NCBI Taxonomy" id="762947"/>
    <lineage>
        <taxon>Bacteria</taxon>
        <taxon>Bacillati</taxon>
        <taxon>Bacillota</taxon>
        <taxon>Bacilli</taxon>
        <taxon>Bacillales</taxon>
        <taxon>Bacillaceae</taxon>
        <taxon>Cytobacillus</taxon>
    </lineage>
</organism>
<dbReference type="GO" id="GO:0016301">
    <property type="term" value="F:kinase activity"/>
    <property type="evidence" value="ECO:0007669"/>
    <property type="project" value="UniProtKB-KW"/>
</dbReference>
<dbReference type="Gene3D" id="1.10.287.130">
    <property type="match status" value="1"/>
</dbReference>
<keyword evidence="12" id="KW-0902">Two-component regulatory system</keyword>
<dbReference type="Gene3D" id="6.10.340.10">
    <property type="match status" value="1"/>
</dbReference>
<keyword evidence="6" id="KW-0808">Transferase</keyword>
<evidence type="ECO:0000256" key="14">
    <source>
        <dbReference type="SAM" id="Phobius"/>
    </source>
</evidence>
<evidence type="ECO:0000256" key="3">
    <source>
        <dbReference type="ARBA" id="ARBA00012438"/>
    </source>
</evidence>
<dbReference type="InterPro" id="IPR005467">
    <property type="entry name" value="His_kinase_dom"/>
</dbReference>
<dbReference type="InterPro" id="IPR003661">
    <property type="entry name" value="HisK_dim/P_dom"/>
</dbReference>
<dbReference type="PANTHER" id="PTHR45528:SF1">
    <property type="entry name" value="SENSOR HISTIDINE KINASE CPXA"/>
    <property type="match status" value="1"/>
</dbReference>
<sequence length="464" mass="52649">MKRLTSSLTRKLWLTIIAAIVVTILYSYFLSYFFYEKLYVENVETALLEEGRRLALEYEGGPLSDDLKERIDWYSSKSETEIFIVNNPRELSACLPFDIDYESLISGEEREDLLAGKAVQKLGYEERFDRKIMAVVIPLLDENRLEGIIYLYIPLTKISEVTTDFAYLWLIAAILFLVLAIFLGTFLVRKLTKPLLEMKHAAGMVSKGDYSVRINNHSKDEVGQLALAFNHMATSIQKEDERKKEFLANVSHELRTPVSYVKGYSNALLTGIANSEDASKHLMLIYREAGRMERLVGDLLDLSRLDSDDYQIIMHPLPLAQLIEDAIQKYLPKIKEKNLQFRYELDPDIIINGDEGRLEQVLQNILDNAICYTEKGSIHLKLFAIEKGCCIEIVDSGIGIPADHLDKIKQRFYRVNKARTRKDGGTGLGLAIAEQLVILHGGSLIINSTIGKGTTIQIHLPVLE</sequence>
<dbReference type="PANTHER" id="PTHR45528">
    <property type="entry name" value="SENSOR HISTIDINE KINASE CPXA"/>
    <property type="match status" value="1"/>
</dbReference>
<keyword evidence="13 14" id="KW-0472">Membrane</keyword>
<evidence type="ECO:0000256" key="11">
    <source>
        <dbReference type="ARBA" id="ARBA00022989"/>
    </source>
</evidence>
<comment type="subcellular location">
    <subcellularLocation>
        <location evidence="2">Cell membrane</location>
        <topology evidence="2">Multi-pass membrane protein</topology>
    </subcellularLocation>
</comment>
<dbReference type="SMART" id="SM00387">
    <property type="entry name" value="HATPase_c"/>
    <property type="match status" value="1"/>
</dbReference>
<dbReference type="Proteomes" id="UP001519293">
    <property type="component" value="Unassembled WGS sequence"/>
</dbReference>
<dbReference type="PROSITE" id="PS50885">
    <property type="entry name" value="HAMP"/>
    <property type="match status" value="1"/>
</dbReference>
<evidence type="ECO:0000256" key="4">
    <source>
        <dbReference type="ARBA" id="ARBA00022475"/>
    </source>
</evidence>
<dbReference type="SUPFAM" id="SSF55874">
    <property type="entry name" value="ATPase domain of HSP90 chaperone/DNA topoisomerase II/histidine kinase"/>
    <property type="match status" value="1"/>
</dbReference>
<comment type="caution">
    <text evidence="17">The sequence shown here is derived from an EMBL/GenBank/DDBJ whole genome shotgun (WGS) entry which is preliminary data.</text>
</comment>
<keyword evidence="10" id="KW-0067">ATP-binding</keyword>
<protein>
    <recommendedName>
        <fullName evidence="3">histidine kinase</fullName>
        <ecNumber evidence="3">2.7.13.3</ecNumber>
    </recommendedName>
</protein>
<dbReference type="Gene3D" id="3.30.565.10">
    <property type="entry name" value="Histidine kinase-like ATPase, C-terminal domain"/>
    <property type="match status" value="1"/>
</dbReference>
<dbReference type="InterPro" id="IPR004358">
    <property type="entry name" value="Sig_transdc_His_kin-like_C"/>
</dbReference>
<keyword evidence="9 17" id="KW-0418">Kinase</keyword>
<dbReference type="SUPFAM" id="SSF47384">
    <property type="entry name" value="Homodimeric domain of signal transducing histidine kinase"/>
    <property type="match status" value="1"/>
</dbReference>
<evidence type="ECO:0000256" key="7">
    <source>
        <dbReference type="ARBA" id="ARBA00022692"/>
    </source>
</evidence>
<dbReference type="RefSeq" id="WP_066395097.1">
    <property type="nucleotide sequence ID" value="NZ_JAGIKZ010000008.1"/>
</dbReference>
<keyword evidence="5" id="KW-0597">Phosphoprotein</keyword>
<comment type="catalytic activity">
    <reaction evidence="1">
        <text>ATP + protein L-histidine = ADP + protein N-phospho-L-histidine.</text>
        <dbReference type="EC" id="2.7.13.3"/>
    </reaction>
</comment>
<dbReference type="Pfam" id="PF00512">
    <property type="entry name" value="HisKA"/>
    <property type="match status" value="1"/>
</dbReference>
<evidence type="ECO:0000259" key="16">
    <source>
        <dbReference type="PROSITE" id="PS50885"/>
    </source>
</evidence>
<dbReference type="CDD" id="cd06225">
    <property type="entry name" value="HAMP"/>
    <property type="match status" value="1"/>
</dbReference>
<evidence type="ECO:0000313" key="18">
    <source>
        <dbReference type="Proteomes" id="UP001519293"/>
    </source>
</evidence>
<evidence type="ECO:0000259" key="15">
    <source>
        <dbReference type="PROSITE" id="PS50109"/>
    </source>
</evidence>
<dbReference type="InterPro" id="IPR003594">
    <property type="entry name" value="HATPase_dom"/>
</dbReference>